<dbReference type="PANTHER" id="PTHR30012:SF0">
    <property type="entry name" value="TYPE II SECRETION SYSTEM PROTEIN F-RELATED"/>
    <property type="match status" value="1"/>
</dbReference>
<comment type="similarity">
    <text evidence="2">Belongs to the GSP F family.</text>
</comment>
<dbReference type="AlphaFoldDB" id="A0A0U1KVT0"/>
<name>A0A0U1KVT0_9FIRM</name>
<evidence type="ECO:0000256" key="1">
    <source>
        <dbReference type="ARBA" id="ARBA00004429"/>
    </source>
</evidence>
<dbReference type="FunFam" id="1.20.81.30:FF:000001">
    <property type="entry name" value="Type II secretion system protein F"/>
    <property type="match status" value="2"/>
</dbReference>
<organism evidence="10 11">
    <name type="scientific">Sporomusa ovata</name>
    <dbReference type="NCBI Taxonomy" id="2378"/>
    <lineage>
        <taxon>Bacteria</taxon>
        <taxon>Bacillati</taxon>
        <taxon>Bacillota</taxon>
        <taxon>Negativicutes</taxon>
        <taxon>Selenomonadales</taxon>
        <taxon>Sporomusaceae</taxon>
        <taxon>Sporomusa</taxon>
    </lineage>
</organism>
<evidence type="ECO:0000256" key="7">
    <source>
        <dbReference type="ARBA" id="ARBA00023136"/>
    </source>
</evidence>
<accession>A0A0U1KVT0</accession>
<keyword evidence="6 8" id="KW-1133">Transmembrane helix</keyword>
<dbReference type="RefSeq" id="WP_021167348.1">
    <property type="nucleotide sequence ID" value="NZ_CTRP01000004.1"/>
</dbReference>
<dbReference type="EMBL" id="CTRP01000004">
    <property type="protein sequence ID" value="CQR71239.1"/>
    <property type="molecule type" value="Genomic_DNA"/>
</dbReference>
<dbReference type="InterPro" id="IPR018076">
    <property type="entry name" value="T2SS_GspF_dom"/>
</dbReference>
<keyword evidence="3" id="KW-1003">Cell membrane</keyword>
<evidence type="ECO:0000256" key="8">
    <source>
        <dbReference type="SAM" id="Phobius"/>
    </source>
</evidence>
<evidence type="ECO:0000313" key="11">
    <source>
        <dbReference type="Proteomes" id="UP000049855"/>
    </source>
</evidence>
<gene>
    <name evidence="10" type="ORF">SpAn4DRAFT_3744</name>
</gene>
<dbReference type="Pfam" id="PF00482">
    <property type="entry name" value="T2SSF"/>
    <property type="match status" value="2"/>
</dbReference>
<evidence type="ECO:0000256" key="5">
    <source>
        <dbReference type="ARBA" id="ARBA00022692"/>
    </source>
</evidence>
<dbReference type="InterPro" id="IPR042094">
    <property type="entry name" value="T2SS_GspF_sf"/>
</dbReference>
<keyword evidence="4" id="KW-0997">Cell inner membrane</keyword>
<protein>
    <submittedName>
        <fullName evidence="10">Type IV fimbrial assembly protein PilC</fullName>
    </submittedName>
</protein>
<sequence length="407" mass="45058">MAKTYCYRAKSRNGQLLSGNIMAESEAAVAAYIQDKGYFVTQIKVQKSVICTQTFWTSLQRVSTKELAVFCRQFSTMVDAGLSLVACLSILIDQTYNPKFKAALQVIYKKIQEGETLSQAMNGYLNIFPEIMISMVETGEVGGVLDKVLNRLAIHLEKEHKLNERIKSAMVYPVVVIGMALAAVAFILTFVLPTFMKLFENMKVDLPFSTRMLLDLSGFIANYGVWLAAILTVVSYGLLVLKRQPKYRLVIDQLLFVLPVFGLLWRKVAIARFSRTLSTLVRGGVPIITAIEVVKKTSGNLSMLRALTTAQNSIREGMGLAAPLGSSKVFTPMVVQMVAIGEETGKLDTMLEKIADFYDSDVEDMVNRLSSMLEPVLIGVLGVIIGFIVIAVMLPMFDVLTNFNKIV</sequence>
<dbReference type="Gene3D" id="1.20.81.30">
    <property type="entry name" value="Type II secretion system (T2SS), domain F"/>
    <property type="match status" value="2"/>
</dbReference>
<evidence type="ECO:0000256" key="6">
    <source>
        <dbReference type="ARBA" id="ARBA00022989"/>
    </source>
</evidence>
<feature type="domain" description="Type II secretion system protein GspF" evidence="9">
    <location>
        <begin position="273"/>
        <end position="395"/>
    </location>
</feature>
<feature type="transmembrane region" description="Helical" evidence="8">
    <location>
        <begin position="170"/>
        <end position="192"/>
    </location>
</feature>
<dbReference type="Proteomes" id="UP000049855">
    <property type="component" value="Unassembled WGS sequence"/>
</dbReference>
<keyword evidence="5 8" id="KW-0812">Transmembrane</keyword>
<feature type="transmembrane region" description="Helical" evidence="8">
    <location>
        <begin position="213"/>
        <end position="241"/>
    </location>
</feature>
<feature type="transmembrane region" description="Helical" evidence="8">
    <location>
        <begin position="376"/>
        <end position="397"/>
    </location>
</feature>
<proteinExistence type="inferred from homology"/>
<comment type="subcellular location">
    <subcellularLocation>
        <location evidence="1">Cell inner membrane</location>
        <topology evidence="1">Multi-pass membrane protein</topology>
    </subcellularLocation>
</comment>
<dbReference type="InterPro" id="IPR003004">
    <property type="entry name" value="GspF/PilC"/>
</dbReference>
<evidence type="ECO:0000259" key="9">
    <source>
        <dbReference type="Pfam" id="PF00482"/>
    </source>
</evidence>
<feature type="domain" description="Type II secretion system protein GspF" evidence="9">
    <location>
        <begin position="70"/>
        <end position="193"/>
    </location>
</feature>
<dbReference type="PRINTS" id="PR00812">
    <property type="entry name" value="BCTERIALGSPF"/>
</dbReference>
<keyword evidence="11" id="KW-1185">Reference proteome</keyword>
<reference evidence="11" key="1">
    <citation type="submission" date="2015-03" db="EMBL/GenBank/DDBJ databases">
        <authorList>
            <person name="Nijsse Bart"/>
        </authorList>
    </citation>
    <scope>NUCLEOTIDE SEQUENCE [LARGE SCALE GENOMIC DNA]</scope>
</reference>
<keyword evidence="7 8" id="KW-0472">Membrane</keyword>
<evidence type="ECO:0000256" key="2">
    <source>
        <dbReference type="ARBA" id="ARBA00005745"/>
    </source>
</evidence>
<dbReference type="PANTHER" id="PTHR30012">
    <property type="entry name" value="GENERAL SECRETION PATHWAY PROTEIN"/>
    <property type="match status" value="1"/>
</dbReference>
<evidence type="ECO:0000256" key="4">
    <source>
        <dbReference type="ARBA" id="ARBA00022519"/>
    </source>
</evidence>
<evidence type="ECO:0000313" key="10">
    <source>
        <dbReference type="EMBL" id="CQR71239.1"/>
    </source>
</evidence>
<evidence type="ECO:0000256" key="3">
    <source>
        <dbReference type="ARBA" id="ARBA00022475"/>
    </source>
</evidence>
<dbReference type="GO" id="GO:0005886">
    <property type="term" value="C:plasma membrane"/>
    <property type="evidence" value="ECO:0007669"/>
    <property type="project" value="UniProtKB-SubCell"/>
</dbReference>